<accession>A0A7Y0HCU9</accession>
<dbReference type="AlphaFoldDB" id="A0A7Y0HCU9"/>
<proteinExistence type="inferred from homology"/>
<sequence length="236" mass="25980">MWFRASLAALATVFSIGTAAISANAASESSPKAGPCAQAIALAEKARNIPVHLLQAISLTESGRWSDYHDAFIAWPWTVMAEGKGRYLPSKEAAIAEVKTLQAKGVTNIDVGCMQVNLYYHGKSFRSLDEAFDPINNVAYATSFLTDLRQKRNSWTRAVKEYHSTDRERQTAYQKRVMTVWNALKKGKPVGGRETGIDGAGYTHLADVSWPPKSYREQQQMQAAVRARVMAGAPVK</sequence>
<comment type="similarity">
    <text evidence="1">Belongs to the virb1 family.</text>
</comment>
<evidence type="ECO:0000313" key="5">
    <source>
        <dbReference type="Proteomes" id="UP000539372"/>
    </source>
</evidence>
<keyword evidence="5" id="KW-1185">Reference proteome</keyword>
<keyword evidence="2" id="KW-0732">Signal</keyword>
<gene>
    <name evidence="4" type="ORF">HH303_00725</name>
</gene>
<comment type="caution">
    <text evidence="4">The sequence shown here is derived from an EMBL/GenBank/DDBJ whole genome shotgun (WGS) entry which is preliminary data.</text>
</comment>
<feature type="chain" id="PRO_5031306338" evidence="2">
    <location>
        <begin position="26"/>
        <end position="236"/>
    </location>
</feature>
<reference evidence="4 5" key="1">
    <citation type="submission" date="2020-04" db="EMBL/GenBank/DDBJ databases">
        <title>Rhodospirillaceae bacterium KN72 isolated from deep sea.</title>
        <authorList>
            <person name="Zhang D.-C."/>
        </authorList>
    </citation>
    <scope>NUCLEOTIDE SEQUENCE [LARGE SCALE GENOMIC DNA]</scope>
    <source>
        <strain evidence="4 5">KN72</strain>
    </source>
</reference>
<dbReference type="RefSeq" id="WP_169623292.1">
    <property type="nucleotide sequence ID" value="NZ_JABBNT010000001.1"/>
</dbReference>
<dbReference type="InterPro" id="IPR008258">
    <property type="entry name" value="Transglycosylase_SLT_dom_1"/>
</dbReference>
<name>A0A7Y0HCU9_9PROT</name>
<dbReference type="Pfam" id="PF01464">
    <property type="entry name" value="SLT"/>
    <property type="match status" value="1"/>
</dbReference>
<evidence type="ECO:0000256" key="2">
    <source>
        <dbReference type="SAM" id="SignalP"/>
    </source>
</evidence>
<organism evidence="4 5">
    <name type="scientific">Pacificispira spongiicola</name>
    <dbReference type="NCBI Taxonomy" id="2729598"/>
    <lineage>
        <taxon>Bacteria</taxon>
        <taxon>Pseudomonadati</taxon>
        <taxon>Pseudomonadota</taxon>
        <taxon>Alphaproteobacteria</taxon>
        <taxon>Rhodospirillales</taxon>
        <taxon>Rhodospirillaceae</taxon>
        <taxon>Pacificispira</taxon>
    </lineage>
</organism>
<feature type="signal peptide" evidence="2">
    <location>
        <begin position="1"/>
        <end position="25"/>
    </location>
</feature>
<feature type="domain" description="Transglycosylase SLT" evidence="3">
    <location>
        <begin position="43"/>
        <end position="168"/>
    </location>
</feature>
<protein>
    <submittedName>
        <fullName evidence="4">Lytic transglycosylase domain-containing protein</fullName>
    </submittedName>
</protein>
<evidence type="ECO:0000259" key="3">
    <source>
        <dbReference type="Pfam" id="PF01464"/>
    </source>
</evidence>
<dbReference type="InterPro" id="IPR023346">
    <property type="entry name" value="Lysozyme-like_dom_sf"/>
</dbReference>
<dbReference type="EMBL" id="JABBNT010000001">
    <property type="protein sequence ID" value="NMM42980.1"/>
    <property type="molecule type" value="Genomic_DNA"/>
</dbReference>
<dbReference type="Proteomes" id="UP000539372">
    <property type="component" value="Unassembled WGS sequence"/>
</dbReference>
<dbReference type="SUPFAM" id="SSF53955">
    <property type="entry name" value="Lysozyme-like"/>
    <property type="match status" value="1"/>
</dbReference>
<evidence type="ECO:0000256" key="1">
    <source>
        <dbReference type="ARBA" id="ARBA00009387"/>
    </source>
</evidence>
<evidence type="ECO:0000313" key="4">
    <source>
        <dbReference type="EMBL" id="NMM42980.1"/>
    </source>
</evidence>